<dbReference type="GO" id="GO:0003727">
    <property type="term" value="F:single-stranded RNA binding"/>
    <property type="evidence" value="ECO:0007669"/>
    <property type="project" value="TreeGrafter"/>
</dbReference>
<dbReference type="PANTHER" id="PTHR38772">
    <property type="match status" value="1"/>
</dbReference>
<dbReference type="AlphaFoldDB" id="A0A7X3H7S3"/>
<evidence type="ECO:0000256" key="2">
    <source>
        <dbReference type="ARBA" id="ARBA00009035"/>
    </source>
</evidence>
<reference evidence="4 5" key="1">
    <citation type="submission" date="2019-12" db="EMBL/GenBank/DDBJ databases">
        <title>Draft genome sequence of Pseudomonas otitidis recovered from a chicken carcass.</title>
        <authorList>
            <person name="Vieira T.R."/>
            <person name="Oliviera E.F.C."/>
            <person name="Silva N.M.V."/>
            <person name="Sambrano G.E."/>
            <person name="Cibulski S.P."/>
            <person name="Cardoso M.R.I."/>
        </authorList>
    </citation>
    <scope>NUCLEOTIDE SEQUENCE [LARGE SCALE GENOMIC DNA]</scope>
    <source>
        <strain evidence="4 5">25_K</strain>
    </source>
</reference>
<comment type="subcellular location">
    <subcellularLocation>
        <location evidence="1">Cytoplasm</location>
        <location evidence="1">Nucleoid</location>
    </subcellularLocation>
</comment>
<dbReference type="GO" id="GO:0043590">
    <property type="term" value="C:bacterial nucleoid"/>
    <property type="evidence" value="ECO:0007669"/>
    <property type="project" value="TreeGrafter"/>
</dbReference>
<evidence type="ECO:0000313" key="5">
    <source>
        <dbReference type="Proteomes" id="UP000461288"/>
    </source>
</evidence>
<dbReference type="InterPro" id="IPR007358">
    <property type="entry name" value="Nucleoid_associated_NdpA"/>
</dbReference>
<proteinExistence type="inferred from homology"/>
<comment type="caution">
    <text evidence="4">The sequence shown here is derived from an EMBL/GenBank/DDBJ whole genome shotgun (WGS) entry which is preliminary data.</text>
</comment>
<dbReference type="RefSeq" id="WP_160481074.1">
    <property type="nucleotide sequence ID" value="NZ_WTFN01000028.1"/>
</dbReference>
<organism evidence="4 5">
    <name type="scientific">Metapseudomonas otitidis</name>
    <dbReference type="NCBI Taxonomy" id="319939"/>
    <lineage>
        <taxon>Bacteria</taxon>
        <taxon>Pseudomonadati</taxon>
        <taxon>Pseudomonadota</taxon>
        <taxon>Gammaproteobacteria</taxon>
        <taxon>Pseudomonadales</taxon>
        <taxon>Pseudomonadaceae</taxon>
        <taxon>Metapseudomonas</taxon>
    </lineage>
</organism>
<protein>
    <submittedName>
        <fullName evidence="4">Nucleoid-associated protein</fullName>
    </submittedName>
</protein>
<name>A0A7X3H7S3_9GAMM</name>
<evidence type="ECO:0000256" key="3">
    <source>
        <dbReference type="ARBA" id="ARBA00022490"/>
    </source>
</evidence>
<evidence type="ECO:0000256" key="1">
    <source>
        <dbReference type="ARBA" id="ARBA00004453"/>
    </source>
</evidence>
<dbReference type="EMBL" id="WTFN01000028">
    <property type="protein sequence ID" value="MWK56957.1"/>
    <property type="molecule type" value="Genomic_DNA"/>
</dbReference>
<dbReference type="Proteomes" id="UP000461288">
    <property type="component" value="Unassembled WGS sequence"/>
</dbReference>
<accession>A0A7X3H7S3</accession>
<keyword evidence="3" id="KW-0963">Cytoplasm</keyword>
<dbReference type="PANTHER" id="PTHR38772:SF1">
    <property type="entry name" value="NUCLEOID-ASSOCIATED PROTEIN YEJK"/>
    <property type="match status" value="1"/>
</dbReference>
<dbReference type="GO" id="GO:0003690">
    <property type="term" value="F:double-stranded DNA binding"/>
    <property type="evidence" value="ECO:0007669"/>
    <property type="project" value="TreeGrafter"/>
</dbReference>
<gene>
    <name evidence="4" type="ORF">GO594_13300</name>
</gene>
<evidence type="ECO:0000313" key="4">
    <source>
        <dbReference type="EMBL" id="MWK56957.1"/>
    </source>
</evidence>
<comment type="similarity">
    <text evidence="2">Belongs to the YejK family.</text>
</comment>
<sequence length="380" mass="42619">MFELKRAVIHSFKKAAHTDVVTEVVKKNVVLKNDNPALIDLAEGINGLIGKTGNSVVYGQFSNDGRQGPFPERFSAYTEELGNEESFLALTHLVMDQLVEQAARQTLSTGGKIICALYETQGGRFFLVASMKERGGIQLDHDYVPTPVQEIDLSKVQQAARVNVNHYLYVTQQLPREIAELEDEDQKREALEEKRDTTYLCFISRGRDSKASDYFIFALGCAKGVASGRATKNAIDSIVKFFQTKPELKGYGYKAKESVIKYLEQQLANKKPANLDSICHAAKQNVPAVLAEYLVDLKEFLNDENNRVPDEFSVHAKGLKEKTRIRSDSSSWSIQFDRSALGVREVADVYYDKDAKKLVLTNLPDGLINVIEEELESREI</sequence>
<dbReference type="Pfam" id="PF04245">
    <property type="entry name" value="NA37"/>
    <property type="match status" value="2"/>
</dbReference>